<sequence>MSPSPREVFLQLVHGVADGNFDELPDLYGEVTDVRHPMAAQKSEPLTSRRALQEHFTVPPEVRESLPKRRVVDVVVHETADPEVIVAEFAYEFTSPDDSTAKVPCVFVMRVRDGQIIESRDYIDPIRTYTARGDLDRLIASLRKEVSSRS</sequence>
<dbReference type="InterPro" id="IPR032710">
    <property type="entry name" value="NTF2-like_dom_sf"/>
</dbReference>
<dbReference type="Gene3D" id="3.10.450.50">
    <property type="match status" value="1"/>
</dbReference>
<dbReference type="AlphaFoldDB" id="A0AAU3IC77"/>
<dbReference type="EMBL" id="CP109546">
    <property type="protein sequence ID" value="WTZ14009.1"/>
    <property type="molecule type" value="Genomic_DNA"/>
</dbReference>
<feature type="domain" description="SnoaL-like" evidence="1">
    <location>
        <begin position="11"/>
        <end position="118"/>
    </location>
</feature>
<gene>
    <name evidence="2" type="ORF">OG699_42305</name>
</gene>
<protein>
    <submittedName>
        <fullName evidence="2">Nuclear transport factor 2 family protein</fullName>
    </submittedName>
</protein>
<dbReference type="InterPro" id="IPR037401">
    <property type="entry name" value="SnoaL-like"/>
</dbReference>
<organism evidence="2">
    <name type="scientific">Streptomyces sp. NBC_01393</name>
    <dbReference type="NCBI Taxonomy" id="2903851"/>
    <lineage>
        <taxon>Bacteria</taxon>
        <taxon>Bacillati</taxon>
        <taxon>Actinomycetota</taxon>
        <taxon>Actinomycetes</taxon>
        <taxon>Kitasatosporales</taxon>
        <taxon>Streptomycetaceae</taxon>
        <taxon>Streptomyces</taxon>
    </lineage>
</organism>
<dbReference type="Pfam" id="PF12680">
    <property type="entry name" value="SnoaL_2"/>
    <property type="match status" value="1"/>
</dbReference>
<evidence type="ECO:0000313" key="2">
    <source>
        <dbReference type="EMBL" id="WTZ14009.1"/>
    </source>
</evidence>
<dbReference type="SUPFAM" id="SSF54427">
    <property type="entry name" value="NTF2-like"/>
    <property type="match status" value="1"/>
</dbReference>
<evidence type="ECO:0000259" key="1">
    <source>
        <dbReference type="Pfam" id="PF12680"/>
    </source>
</evidence>
<proteinExistence type="predicted"/>
<reference evidence="2" key="1">
    <citation type="submission" date="2022-10" db="EMBL/GenBank/DDBJ databases">
        <title>The complete genomes of actinobacterial strains from the NBC collection.</title>
        <authorList>
            <person name="Joergensen T.S."/>
            <person name="Alvarez Arevalo M."/>
            <person name="Sterndorff E.B."/>
            <person name="Faurdal D."/>
            <person name="Vuksanovic O."/>
            <person name="Mourched A.-S."/>
            <person name="Charusanti P."/>
            <person name="Shaw S."/>
            <person name="Blin K."/>
            <person name="Weber T."/>
        </authorList>
    </citation>
    <scope>NUCLEOTIDE SEQUENCE</scope>
    <source>
        <strain evidence="2">NBC_01393</strain>
    </source>
</reference>
<name>A0AAU3IC77_9ACTN</name>
<accession>A0AAU3IC77</accession>